<keyword evidence="3" id="KW-1185">Reference proteome</keyword>
<feature type="domain" description="Carboxymuconolactone decarboxylase-like" evidence="1">
    <location>
        <begin position="119"/>
        <end position="180"/>
    </location>
</feature>
<dbReference type="RefSeq" id="WP_379532878.1">
    <property type="nucleotide sequence ID" value="NZ_JBHSBI010000024.1"/>
</dbReference>
<sequence length="260" mass="27522">MAMDPADAGAAEIALLRSHGFTAAQIVAAAQVVAYTSYRVRLLLGMSLIAAAQHTPRPPIPPLAQPPEPRPLPQPAERFPVLTWHPWVEAAAPPAKEAGADAKTPAKWSPFYLTLLHDPAVLEERTALYNAIMTGTGSLGRADRELAALATSLVTGCEYCASVHGRRQVQLSKDQVTAVALAEHGAGSVTDLRQRAIVDVAAHAAVTPPALTVDDIHRLHAAGLDDDAVRDMIAVAAMFAWANRLMMTLGSADATTGRNR</sequence>
<keyword evidence="2" id="KW-0560">Oxidoreductase</keyword>
<comment type="caution">
    <text evidence="2">The sequence shown here is derived from an EMBL/GenBank/DDBJ whole genome shotgun (WGS) entry which is preliminary data.</text>
</comment>
<dbReference type="InterPro" id="IPR003779">
    <property type="entry name" value="CMD-like"/>
</dbReference>
<dbReference type="PANTHER" id="PTHR35446">
    <property type="entry name" value="SI:CH211-175M2.5"/>
    <property type="match status" value="1"/>
</dbReference>
<dbReference type="InterPro" id="IPR029032">
    <property type="entry name" value="AhpD-like"/>
</dbReference>
<dbReference type="InterPro" id="IPR004675">
    <property type="entry name" value="AhpD_core"/>
</dbReference>
<reference evidence="3" key="1">
    <citation type="journal article" date="2019" name="Int. J. Syst. Evol. Microbiol.">
        <title>The Global Catalogue of Microorganisms (GCM) 10K type strain sequencing project: providing services to taxonomists for standard genome sequencing and annotation.</title>
        <authorList>
            <consortium name="The Broad Institute Genomics Platform"/>
            <consortium name="The Broad Institute Genome Sequencing Center for Infectious Disease"/>
            <person name="Wu L."/>
            <person name="Ma J."/>
        </authorList>
    </citation>
    <scope>NUCLEOTIDE SEQUENCE [LARGE SCALE GENOMIC DNA]</scope>
    <source>
        <strain evidence="3">TBRC 1276</strain>
    </source>
</reference>
<protein>
    <submittedName>
        <fullName evidence="2">Peroxidase-related enzyme</fullName>
    </submittedName>
</protein>
<dbReference type="EMBL" id="JBHSBI010000024">
    <property type="protein sequence ID" value="MFC4012940.1"/>
    <property type="molecule type" value="Genomic_DNA"/>
</dbReference>
<dbReference type="Gene3D" id="1.20.1290.10">
    <property type="entry name" value="AhpD-like"/>
    <property type="match status" value="2"/>
</dbReference>
<dbReference type="Proteomes" id="UP001595851">
    <property type="component" value="Unassembled WGS sequence"/>
</dbReference>
<dbReference type="SUPFAM" id="SSF69118">
    <property type="entry name" value="AhpD-like"/>
    <property type="match status" value="2"/>
</dbReference>
<name>A0ABV8GJ38_9ACTN</name>
<evidence type="ECO:0000313" key="3">
    <source>
        <dbReference type="Proteomes" id="UP001595851"/>
    </source>
</evidence>
<dbReference type="PANTHER" id="PTHR35446:SF2">
    <property type="entry name" value="CARBOXYMUCONOLACTONE DECARBOXYLASE-LIKE DOMAIN-CONTAINING PROTEIN"/>
    <property type="match status" value="1"/>
</dbReference>
<gene>
    <name evidence="2" type="ORF">ACFOY2_37325</name>
</gene>
<evidence type="ECO:0000313" key="2">
    <source>
        <dbReference type="EMBL" id="MFC4012940.1"/>
    </source>
</evidence>
<dbReference type="Pfam" id="PF02627">
    <property type="entry name" value="CMD"/>
    <property type="match status" value="1"/>
</dbReference>
<dbReference type="InterPro" id="IPR010195">
    <property type="entry name" value="Uncharacterised_peroxidase-rel"/>
</dbReference>
<dbReference type="NCBIfam" id="TIGR00778">
    <property type="entry name" value="ahpD_dom"/>
    <property type="match status" value="1"/>
</dbReference>
<organism evidence="2 3">
    <name type="scientific">Nonomuraea purpurea</name>
    <dbReference type="NCBI Taxonomy" id="1849276"/>
    <lineage>
        <taxon>Bacteria</taxon>
        <taxon>Bacillati</taxon>
        <taxon>Actinomycetota</taxon>
        <taxon>Actinomycetes</taxon>
        <taxon>Streptosporangiales</taxon>
        <taxon>Streptosporangiaceae</taxon>
        <taxon>Nonomuraea</taxon>
    </lineage>
</organism>
<proteinExistence type="predicted"/>
<accession>A0ABV8GJ38</accession>
<keyword evidence="2" id="KW-0575">Peroxidase</keyword>
<dbReference type="NCBIfam" id="TIGR01926">
    <property type="entry name" value="peroxid_rel"/>
    <property type="match status" value="1"/>
</dbReference>
<dbReference type="GO" id="GO:0004601">
    <property type="term" value="F:peroxidase activity"/>
    <property type="evidence" value="ECO:0007669"/>
    <property type="project" value="UniProtKB-KW"/>
</dbReference>
<evidence type="ECO:0000259" key="1">
    <source>
        <dbReference type="Pfam" id="PF02627"/>
    </source>
</evidence>